<dbReference type="OrthoDB" id="9898731at2759"/>
<accession>A0A1L8F3W4</accession>
<protein>
    <submittedName>
        <fullName evidence="2 3">Uncharacterized protein LOC121397788</fullName>
    </submittedName>
</protein>
<dbReference type="RefSeq" id="XP_041431238.1">
    <property type="nucleotide sequence ID" value="XM_041575304.1"/>
</dbReference>
<dbReference type="RefSeq" id="XP_041431237.1">
    <property type="nucleotide sequence ID" value="XM_041575303.1"/>
</dbReference>
<name>A0A1L8F3W4_XENLA</name>
<dbReference type="GeneID" id="121397788"/>
<reference evidence="2 3" key="1">
    <citation type="submission" date="2025-04" db="UniProtKB">
        <authorList>
            <consortium name="RefSeq"/>
        </authorList>
    </citation>
    <scope>IDENTIFICATION</scope>
    <source>
        <strain evidence="2 3">J_2021</strain>
        <tissue evidence="2 3">Erythrocytes</tissue>
    </source>
</reference>
<sequence length="285" mass="32747">MKAQTPSPESRVDMETATNLEISLSRDPGRAVEIQTKNNKEDESPELWGEYQGIWGRGKEMEMCWCKGGLQGCCEDRWTTLRTTKESEVTQMSEHNEQWWCEESTRPYERSTKHSTEKSSLQRIFENCFPPFAHPVVEEDITPLELHTSVKSHSQHRSVEQLWGTACRDGRQSEPCYKWEGSRLHSSYLSMLYIKPKNEEVQSALCLPNPHKIKSLVSSPSPSEKMQVQKVRTVVRQEPDLKLMKVASVSVHVSGFSPSHHLQSLFQHWTQPNGKAKLTVAYNFN</sequence>
<evidence type="ECO:0000313" key="2">
    <source>
        <dbReference type="RefSeq" id="XP_041431237.1"/>
    </source>
</evidence>
<evidence type="ECO:0000313" key="3">
    <source>
        <dbReference type="RefSeq" id="XP_041431238.1"/>
    </source>
</evidence>
<evidence type="ECO:0000313" key="1">
    <source>
        <dbReference type="Proteomes" id="UP000186698"/>
    </source>
</evidence>
<keyword evidence="1" id="KW-1185">Reference proteome</keyword>
<dbReference type="AlphaFoldDB" id="A0A1L8F3W4"/>
<gene>
    <name evidence="2 3" type="primary">LOC121397788</name>
</gene>
<dbReference type="KEGG" id="xla:121397788"/>
<dbReference type="Proteomes" id="UP000186698">
    <property type="component" value="Chromosome 8S"/>
</dbReference>
<organism evidence="1 3">
    <name type="scientific">Xenopus laevis</name>
    <name type="common">African clawed frog</name>
    <dbReference type="NCBI Taxonomy" id="8355"/>
    <lineage>
        <taxon>Eukaryota</taxon>
        <taxon>Metazoa</taxon>
        <taxon>Chordata</taxon>
        <taxon>Craniata</taxon>
        <taxon>Vertebrata</taxon>
        <taxon>Euteleostomi</taxon>
        <taxon>Amphibia</taxon>
        <taxon>Batrachia</taxon>
        <taxon>Anura</taxon>
        <taxon>Pipoidea</taxon>
        <taxon>Pipidae</taxon>
        <taxon>Xenopodinae</taxon>
        <taxon>Xenopus</taxon>
        <taxon>Xenopus</taxon>
    </lineage>
</organism>
<dbReference type="PaxDb" id="8355-A0A1L8F3W4"/>
<proteinExistence type="predicted"/>